<organism evidence="1 2">
    <name type="scientific">Nocardioides silvaticus</name>
    <dbReference type="NCBI Taxonomy" id="2201891"/>
    <lineage>
        <taxon>Bacteria</taxon>
        <taxon>Bacillati</taxon>
        <taxon>Actinomycetota</taxon>
        <taxon>Actinomycetes</taxon>
        <taxon>Propionibacteriales</taxon>
        <taxon>Nocardioidaceae</taxon>
        <taxon>Nocardioides</taxon>
    </lineage>
</organism>
<dbReference type="EMBL" id="QGDD01000002">
    <property type="protein sequence ID" value="PWN03880.1"/>
    <property type="molecule type" value="Genomic_DNA"/>
</dbReference>
<gene>
    <name evidence="1" type="ORF">DJ010_07415</name>
</gene>
<dbReference type="OrthoDB" id="4868950at2"/>
<evidence type="ECO:0000313" key="1">
    <source>
        <dbReference type="EMBL" id="PWN03880.1"/>
    </source>
</evidence>
<dbReference type="InterPro" id="IPR035903">
    <property type="entry name" value="HesB-like_dom_sf"/>
</dbReference>
<dbReference type="AlphaFoldDB" id="A0A316THJ3"/>
<keyword evidence="2" id="KW-1185">Reference proteome</keyword>
<protein>
    <submittedName>
        <fullName evidence="1">Fe-S cluster assembly protein HesB</fullName>
    </submittedName>
</protein>
<proteinExistence type="predicted"/>
<evidence type="ECO:0000313" key="2">
    <source>
        <dbReference type="Proteomes" id="UP000245507"/>
    </source>
</evidence>
<accession>A0A316THJ3</accession>
<dbReference type="Gene3D" id="2.60.300.12">
    <property type="entry name" value="HesB-like domain"/>
    <property type="match status" value="1"/>
</dbReference>
<comment type="caution">
    <text evidence="1">The sequence shown here is derived from an EMBL/GenBank/DDBJ whole genome shotgun (WGS) entry which is preliminary data.</text>
</comment>
<reference evidence="1 2" key="1">
    <citation type="submission" date="2018-05" db="EMBL/GenBank/DDBJ databases">
        <title>Nocardioides silvaticus genome.</title>
        <authorList>
            <person name="Li C."/>
            <person name="Wang G."/>
        </authorList>
    </citation>
    <scope>NUCLEOTIDE SEQUENCE [LARGE SCALE GENOMIC DNA]</scope>
    <source>
        <strain evidence="1 2">CCTCC AB 2018079</strain>
    </source>
</reference>
<name>A0A316THJ3_9ACTN</name>
<dbReference type="Proteomes" id="UP000245507">
    <property type="component" value="Unassembled WGS sequence"/>
</dbReference>
<dbReference type="SUPFAM" id="SSF89360">
    <property type="entry name" value="HesB-like domain"/>
    <property type="match status" value="1"/>
</dbReference>
<dbReference type="RefSeq" id="WP_109692968.1">
    <property type="nucleotide sequence ID" value="NZ_QGDD01000002.1"/>
</dbReference>
<sequence>MLTLTENARDIVKRYTDHPDTPEDAGLRITSTAEAQLAVTTADQPVDGDQLVEQDGAKVYLDADAAQQLDDKVLDAGIDEAGNVQFGLLTQA</sequence>